<comment type="similarity">
    <text evidence="1">Belongs to the YciI family.</text>
</comment>
<dbReference type="InterPro" id="IPR011008">
    <property type="entry name" value="Dimeric_a/b-barrel"/>
</dbReference>
<feature type="domain" description="YCII-related" evidence="2">
    <location>
        <begin position="27"/>
        <end position="101"/>
    </location>
</feature>
<dbReference type="Pfam" id="PF03795">
    <property type="entry name" value="YCII"/>
    <property type="match status" value="2"/>
</dbReference>
<evidence type="ECO:0000313" key="4">
    <source>
        <dbReference type="Proteomes" id="UP000550729"/>
    </source>
</evidence>
<dbReference type="InterPro" id="IPR005545">
    <property type="entry name" value="YCII"/>
</dbReference>
<evidence type="ECO:0000313" key="3">
    <source>
        <dbReference type="EMBL" id="NMO04095.1"/>
    </source>
</evidence>
<dbReference type="Proteomes" id="UP000550729">
    <property type="component" value="Unassembled WGS sequence"/>
</dbReference>
<feature type="domain" description="YCII-related" evidence="2">
    <location>
        <begin position="164"/>
        <end position="214"/>
    </location>
</feature>
<dbReference type="SUPFAM" id="SSF54909">
    <property type="entry name" value="Dimeric alpha+beta barrel"/>
    <property type="match status" value="2"/>
</dbReference>
<dbReference type="PANTHER" id="PTHR35174:SF3">
    <property type="entry name" value="BLL7171 PROTEIN"/>
    <property type="match status" value="1"/>
</dbReference>
<dbReference type="AlphaFoldDB" id="A0A848L4X9"/>
<organism evidence="3 4">
    <name type="scientific">Gordonia asplenii</name>
    <dbReference type="NCBI Taxonomy" id="2725283"/>
    <lineage>
        <taxon>Bacteria</taxon>
        <taxon>Bacillati</taxon>
        <taxon>Actinomycetota</taxon>
        <taxon>Actinomycetes</taxon>
        <taxon>Mycobacteriales</taxon>
        <taxon>Gordoniaceae</taxon>
        <taxon>Gordonia</taxon>
    </lineage>
</organism>
<comment type="caution">
    <text evidence="3">The sequence shown here is derived from an EMBL/GenBank/DDBJ whole genome shotgun (WGS) entry which is preliminary data.</text>
</comment>
<sequence length="235" mass="23969">MNYFALLIGPQTTRSDAEMAELIGRYQTFQTANAAALSSGDALGAAGDGARIVGGGVVTDGPFAEGAEVAGGFYVLDVDDLDAAIDVAKQIPAATDGAVELWPMAFSNPIAADEGPHWIALLREPAGETRTPGSPEWEASVAEHKVFGETFGTHVHGGGALHPASTATTVRVRDGKSVITDGPYIEGAEVANGFYVIGADDQAAAVEIARHIPASGVEVRGLLGMSPSIVAAQGA</sequence>
<dbReference type="Gene3D" id="3.30.70.1060">
    <property type="entry name" value="Dimeric alpha+beta barrel"/>
    <property type="match status" value="2"/>
</dbReference>
<protein>
    <submittedName>
        <fullName evidence="3">Transcription initiation protein</fullName>
    </submittedName>
</protein>
<proteinExistence type="inferred from homology"/>
<evidence type="ECO:0000259" key="2">
    <source>
        <dbReference type="Pfam" id="PF03795"/>
    </source>
</evidence>
<reference evidence="3 4" key="1">
    <citation type="submission" date="2020-04" db="EMBL/GenBank/DDBJ databases">
        <title>Gordonia sp. nov. TBRC 11910.</title>
        <authorList>
            <person name="Suriyachadkun C."/>
        </authorList>
    </citation>
    <scope>NUCLEOTIDE SEQUENCE [LARGE SCALE GENOMIC DNA]</scope>
    <source>
        <strain evidence="3 4">TBRC 11910</strain>
    </source>
</reference>
<dbReference type="RefSeq" id="WP_170196596.1">
    <property type="nucleotide sequence ID" value="NZ_JABBNB010000030.1"/>
</dbReference>
<name>A0A848L4X9_9ACTN</name>
<dbReference type="PANTHER" id="PTHR35174">
    <property type="entry name" value="BLL7171 PROTEIN-RELATED"/>
    <property type="match status" value="1"/>
</dbReference>
<evidence type="ECO:0000256" key="1">
    <source>
        <dbReference type="ARBA" id="ARBA00007689"/>
    </source>
</evidence>
<dbReference type="EMBL" id="JABBNB010000030">
    <property type="protein sequence ID" value="NMO04095.1"/>
    <property type="molecule type" value="Genomic_DNA"/>
</dbReference>
<accession>A0A848L4X9</accession>
<keyword evidence="4" id="KW-1185">Reference proteome</keyword>
<gene>
    <name evidence="3" type="ORF">HH308_23035</name>
</gene>